<evidence type="ECO:0000313" key="9">
    <source>
        <dbReference type="Proteomes" id="UP000176952"/>
    </source>
</evidence>
<accession>A0A1G2AXN6</accession>
<dbReference type="Pfam" id="PF09335">
    <property type="entry name" value="VTT_dom"/>
    <property type="match status" value="1"/>
</dbReference>
<sequence>MEPNPHPNLHPFPTKRLAGAFILIAVVATLFFFLWAYKDILTDKVLLRDFITYAGPWGPLLIIVIIVGEVVVAPIPGGIISVVSGFLFGPWLGSLYAYIGSVVGSCLAFLLADVFGQPLVEKLFHEKQIKKATDYLHRFDKHLIVFYIFPIFPVDILSFLLGLTRLSFRRFAAIVAIGFIPHTLLLSFLGDYLFLAPYQIIALLGALALLFVLIYFFFTLHKK</sequence>
<dbReference type="InterPro" id="IPR015414">
    <property type="entry name" value="TMEM64"/>
</dbReference>
<feature type="transmembrane region" description="Helical" evidence="6">
    <location>
        <begin position="57"/>
        <end position="88"/>
    </location>
</feature>
<evidence type="ECO:0000256" key="2">
    <source>
        <dbReference type="ARBA" id="ARBA00022475"/>
    </source>
</evidence>
<feature type="transmembrane region" description="Helical" evidence="6">
    <location>
        <begin position="171"/>
        <end position="190"/>
    </location>
</feature>
<comment type="subcellular location">
    <subcellularLocation>
        <location evidence="1 6">Cell membrane</location>
        <topology evidence="1 6">Multi-pass membrane protein</topology>
    </subcellularLocation>
</comment>
<dbReference type="STRING" id="1798542.A3F54_01415"/>
<dbReference type="PANTHER" id="PTHR12677">
    <property type="entry name" value="GOLGI APPARATUS MEMBRANE PROTEIN TVP38-RELATED"/>
    <property type="match status" value="1"/>
</dbReference>
<keyword evidence="5 6" id="KW-0472">Membrane</keyword>
<gene>
    <name evidence="8" type="ORF">A3F54_01415</name>
</gene>
<evidence type="ECO:0000256" key="3">
    <source>
        <dbReference type="ARBA" id="ARBA00022692"/>
    </source>
</evidence>
<feature type="transmembrane region" description="Helical" evidence="6">
    <location>
        <begin position="95"/>
        <end position="115"/>
    </location>
</feature>
<keyword evidence="2 6" id="KW-1003">Cell membrane</keyword>
<dbReference type="EMBL" id="MHKD01000042">
    <property type="protein sequence ID" value="OGY81702.1"/>
    <property type="molecule type" value="Genomic_DNA"/>
</dbReference>
<feature type="transmembrane region" description="Helical" evidence="6">
    <location>
        <begin position="196"/>
        <end position="218"/>
    </location>
</feature>
<evidence type="ECO:0000259" key="7">
    <source>
        <dbReference type="Pfam" id="PF09335"/>
    </source>
</evidence>
<organism evidence="8 9">
    <name type="scientific">Candidatus Kerfeldbacteria bacterium RIFCSPHIGHO2_12_FULL_48_17</name>
    <dbReference type="NCBI Taxonomy" id="1798542"/>
    <lineage>
        <taxon>Bacteria</taxon>
        <taxon>Candidatus Kerfeldiibacteriota</taxon>
    </lineage>
</organism>
<evidence type="ECO:0000256" key="6">
    <source>
        <dbReference type="RuleBase" id="RU366058"/>
    </source>
</evidence>
<reference evidence="8 9" key="1">
    <citation type="journal article" date="2016" name="Nat. Commun.">
        <title>Thousands of microbial genomes shed light on interconnected biogeochemical processes in an aquifer system.</title>
        <authorList>
            <person name="Anantharaman K."/>
            <person name="Brown C.T."/>
            <person name="Hug L.A."/>
            <person name="Sharon I."/>
            <person name="Castelle C.J."/>
            <person name="Probst A.J."/>
            <person name="Thomas B.C."/>
            <person name="Singh A."/>
            <person name="Wilkins M.J."/>
            <person name="Karaoz U."/>
            <person name="Brodie E.L."/>
            <person name="Williams K.H."/>
            <person name="Hubbard S.S."/>
            <person name="Banfield J.F."/>
        </authorList>
    </citation>
    <scope>NUCLEOTIDE SEQUENCE [LARGE SCALE GENOMIC DNA]</scope>
</reference>
<keyword evidence="4 6" id="KW-1133">Transmembrane helix</keyword>
<dbReference type="AlphaFoldDB" id="A0A1G2AXN6"/>
<feature type="transmembrane region" description="Helical" evidence="6">
    <location>
        <begin position="144"/>
        <end position="164"/>
    </location>
</feature>
<name>A0A1G2AXN6_9BACT</name>
<evidence type="ECO:0000256" key="1">
    <source>
        <dbReference type="ARBA" id="ARBA00004651"/>
    </source>
</evidence>
<keyword evidence="3 6" id="KW-0812">Transmembrane</keyword>
<comment type="caution">
    <text evidence="8">The sequence shown here is derived from an EMBL/GenBank/DDBJ whole genome shotgun (WGS) entry which is preliminary data.</text>
</comment>
<proteinExistence type="inferred from homology"/>
<evidence type="ECO:0000256" key="5">
    <source>
        <dbReference type="ARBA" id="ARBA00023136"/>
    </source>
</evidence>
<protein>
    <recommendedName>
        <fullName evidence="6">TVP38/TMEM64 family membrane protein</fullName>
    </recommendedName>
</protein>
<feature type="domain" description="VTT" evidence="7">
    <location>
        <begin position="75"/>
        <end position="191"/>
    </location>
</feature>
<evidence type="ECO:0000313" key="8">
    <source>
        <dbReference type="EMBL" id="OGY81702.1"/>
    </source>
</evidence>
<dbReference type="PANTHER" id="PTHR12677:SF59">
    <property type="entry name" value="GOLGI APPARATUS MEMBRANE PROTEIN TVP38-RELATED"/>
    <property type="match status" value="1"/>
</dbReference>
<dbReference type="GO" id="GO:0005886">
    <property type="term" value="C:plasma membrane"/>
    <property type="evidence" value="ECO:0007669"/>
    <property type="project" value="UniProtKB-SubCell"/>
</dbReference>
<feature type="transmembrane region" description="Helical" evidence="6">
    <location>
        <begin position="17"/>
        <end position="37"/>
    </location>
</feature>
<evidence type="ECO:0000256" key="4">
    <source>
        <dbReference type="ARBA" id="ARBA00022989"/>
    </source>
</evidence>
<comment type="similarity">
    <text evidence="6">Belongs to the TVP38/TMEM64 family.</text>
</comment>
<dbReference type="InterPro" id="IPR032816">
    <property type="entry name" value="VTT_dom"/>
</dbReference>
<dbReference type="Proteomes" id="UP000176952">
    <property type="component" value="Unassembled WGS sequence"/>
</dbReference>